<sequence>MTPPSTLSTTSTTTRIPTFSNS</sequence>
<evidence type="ECO:0000313" key="2">
    <source>
        <dbReference type="EMBL" id="KAK7835575.1"/>
    </source>
</evidence>
<accession>A0AAW0KA03</accession>
<name>A0AAW0KA03_QUESU</name>
<organism evidence="2 3">
    <name type="scientific">Quercus suber</name>
    <name type="common">Cork oak</name>
    <dbReference type="NCBI Taxonomy" id="58331"/>
    <lineage>
        <taxon>Eukaryota</taxon>
        <taxon>Viridiplantae</taxon>
        <taxon>Streptophyta</taxon>
        <taxon>Embryophyta</taxon>
        <taxon>Tracheophyta</taxon>
        <taxon>Spermatophyta</taxon>
        <taxon>Magnoliopsida</taxon>
        <taxon>eudicotyledons</taxon>
        <taxon>Gunneridae</taxon>
        <taxon>Pentapetalae</taxon>
        <taxon>rosids</taxon>
        <taxon>fabids</taxon>
        <taxon>Fagales</taxon>
        <taxon>Fagaceae</taxon>
        <taxon>Quercus</taxon>
    </lineage>
</organism>
<evidence type="ECO:0000256" key="1">
    <source>
        <dbReference type="SAM" id="MobiDB-lite"/>
    </source>
</evidence>
<proteinExistence type="predicted"/>
<protein>
    <submittedName>
        <fullName evidence="2">Uncharacterized protein</fullName>
    </submittedName>
</protein>
<dbReference type="Proteomes" id="UP000237347">
    <property type="component" value="Unassembled WGS sequence"/>
</dbReference>
<dbReference type="AlphaFoldDB" id="A0AAW0KA03"/>
<keyword evidence="3" id="KW-1185">Reference proteome</keyword>
<gene>
    <name evidence="2" type="ORF">CFP56_023417</name>
</gene>
<reference evidence="2 3" key="1">
    <citation type="journal article" date="2018" name="Sci. Data">
        <title>The draft genome sequence of cork oak.</title>
        <authorList>
            <person name="Ramos A.M."/>
            <person name="Usie A."/>
            <person name="Barbosa P."/>
            <person name="Barros P.M."/>
            <person name="Capote T."/>
            <person name="Chaves I."/>
            <person name="Simoes F."/>
            <person name="Abreu I."/>
            <person name="Carrasquinho I."/>
            <person name="Faro C."/>
            <person name="Guimaraes J.B."/>
            <person name="Mendonca D."/>
            <person name="Nobrega F."/>
            <person name="Rodrigues L."/>
            <person name="Saibo N.J.M."/>
            <person name="Varela M.C."/>
            <person name="Egas C."/>
            <person name="Matos J."/>
            <person name="Miguel C.M."/>
            <person name="Oliveira M.M."/>
            <person name="Ricardo C.P."/>
            <person name="Goncalves S."/>
        </authorList>
    </citation>
    <scope>NUCLEOTIDE SEQUENCE [LARGE SCALE GENOMIC DNA]</scope>
    <source>
        <strain evidence="3">cv. HL8</strain>
    </source>
</reference>
<dbReference type="EMBL" id="PKMF04000369">
    <property type="protein sequence ID" value="KAK7835575.1"/>
    <property type="molecule type" value="Genomic_DNA"/>
</dbReference>
<evidence type="ECO:0000313" key="3">
    <source>
        <dbReference type="Proteomes" id="UP000237347"/>
    </source>
</evidence>
<feature type="region of interest" description="Disordered" evidence="1">
    <location>
        <begin position="1"/>
        <end position="22"/>
    </location>
</feature>
<comment type="caution">
    <text evidence="2">The sequence shown here is derived from an EMBL/GenBank/DDBJ whole genome shotgun (WGS) entry which is preliminary data.</text>
</comment>